<organism evidence="1">
    <name type="scientific">Anguilla anguilla</name>
    <name type="common">European freshwater eel</name>
    <name type="synonym">Muraena anguilla</name>
    <dbReference type="NCBI Taxonomy" id="7936"/>
    <lineage>
        <taxon>Eukaryota</taxon>
        <taxon>Metazoa</taxon>
        <taxon>Chordata</taxon>
        <taxon>Craniata</taxon>
        <taxon>Vertebrata</taxon>
        <taxon>Euteleostomi</taxon>
        <taxon>Actinopterygii</taxon>
        <taxon>Neopterygii</taxon>
        <taxon>Teleostei</taxon>
        <taxon>Anguilliformes</taxon>
        <taxon>Anguillidae</taxon>
        <taxon>Anguilla</taxon>
    </lineage>
</organism>
<evidence type="ECO:0000313" key="1">
    <source>
        <dbReference type="EMBL" id="JAH43703.1"/>
    </source>
</evidence>
<protein>
    <submittedName>
        <fullName evidence="1">Uncharacterized protein</fullName>
    </submittedName>
</protein>
<proteinExistence type="predicted"/>
<dbReference type="EMBL" id="GBXM01064874">
    <property type="protein sequence ID" value="JAH43703.1"/>
    <property type="molecule type" value="Transcribed_RNA"/>
</dbReference>
<reference evidence="1" key="1">
    <citation type="submission" date="2014-11" db="EMBL/GenBank/DDBJ databases">
        <authorList>
            <person name="Amaro Gonzalez C."/>
        </authorList>
    </citation>
    <scope>NUCLEOTIDE SEQUENCE</scope>
</reference>
<dbReference type="AlphaFoldDB" id="A0A0E9ST32"/>
<name>A0A0E9ST32_ANGAN</name>
<accession>A0A0E9ST32</accession>
<sequence length="45" mass="5088">MFTIECYTASSCDNDDNGVVGWRISFSSACKFKKIAHLRPHKDAH</sequence>
<reference evidence="1" key="2">
    <citation type="journal article" date="2015" name="Fish Shellfish Immunol.">
        <title>Early steps in the European eel (Anguilla anguilla)-Vibrio vulnificus interaction in the gills: Role of the RtxA13 toxin.</title>
        <authorList>
            <person name="Callol A."/>
            <person name="Pajuelo D."/>
            <person name="Ebbesson L."/>
            <person name="Teles M."/>
            <person name="MacKenzie S."/>
            <person name="Amaro C."/>
        </authorList>
    </citation>
    <scope>NUCLEOTIDE SEQUENCE</scope>
</reference>